<accession>A0A0L0CFX6</accession>
<dbReference type="PANTHER" id="PTHR21143:SF104">
    <property type="entry name" value="GUSTATORY RECEPTOR 8A-RELATED"/>
    <property type="match status" value="1"/>
</dbReference>
<feature type="transmembrane region" description="Helical" evidence="8">
    <location>
        <begin position="1337"/>
        <end position="1355"/>
    </location>
</feature>
<keyword evidence="4 8" id="KW-1133">Transmembrane helix</keyword>
<feature type="transmembrane region" description="Helical" evidence="8">
    <location>
        <begin position="955"/>
        <end position="974"/>
    </location>
</feature>
<dbReference type="EMBL" id="JRES01000438">
    <property type="protein sequence ID" value="KNC31318.1"/>
    <property type="molecule type" value="Genomic_DNA"/>
</dbReference>
<evidence type="ECO:0000256" key="5">
    <source>
        <dbReference type="ARBA" id="ARBA00023136"/>
    </source>
</evidence>
<keyword evidence="7" id="KW-0807">Transducer</keyword>
<evidence type="ECO:0000256" key="3">
    <source>
        <dbReference type="ARBA" id="ARBA00022692"/>
    </source>
</evidence>
<evidence type="ECO:0000256" key="6">
    <source>
        <dbReference type="ARBA" id="ARBA00023170"/>
    </source>
</evidence>
<gene>
    <name evidence="9" type="ORF">FF38_14303</name>
</gene>
<feature type="transmembrane region" description="Helical" evidence="8">
    <location>
        <begin position="30"/>
        <end position="48"/>
    </location>
</feature>
<keyword evidence="6 9" id="KW-0675">Receptor</keyword>
<evidence type="ECO:0000256" key="4">
    <source>
        <dbReference type="ARBA" id="ARBA00022989"/>
    </source>
</evidence>
<feature type="transmembrane region" description="Helical" evidence="8">
    <location>
        <begin position="1185"/>
        <end position="1210"/>
    </location>
</feature>
<feature type="transmembrane region" description="Helical" evidence="8">
    <location>
        <begin position="1216"/>
        <end position="1241"/>
    </location>
</feature>
<evidence type="ECO:0000313" key="9">
    <source>
        <dbReference type="EMBL" id="KNC31318.1"/>
    </source>
</evidence>
<dbReference type="Pfam" id="PF08395">
    <property type="entry name" value="7tm_7"/>
    <property type="match status" value="5"/>
</dbReference>
<keyword evidence="5 8" id="KW-0472">Membrane</keyword>
<dbReference type="GO" id="GO:0043025">
    <property type="term" value="C:neuronal cell body"/>
    <property type="evidence" value="ECO:0007669"/>
    <property type="project" value="TreeGrafter"/>
</dbReference>
<feature type="transmembrane region" description="Helical" evidence="8">
    <location>
        <begin position="379"/>
        <end position="402"/>
    </location>
</feature>
<keyword evidence="2" id="KW-1003">Cell membrane</keyword>
<dbReference type="GO" id="GO:0030424">
    <property type="term" value="C:axon"/>
    <property type="evidence" value="ECO:0007669"/>
    <property type="project" value="TreeGrafter"/>
</dbReference>
<feature type="transmembrane region" description="Helical" evidence="8">
    <location>
        <begin position="786"/>
        <end position="805"/>
    </location>
</feature>
<dbReference type="GO" id="GO:0050909">
    <property type="term" value="P:sensory perception of taste"/>
    <property type="evidence" value="ECO:0007669"/>
    <property type="project" value="InterPro"/>
</dbReference>
<feature type="transmembrane region" description="Helical" evidence="8">
    <location>
        <begin position="104"/>
        <end position="122"/>
    </location>
</feature>
<protein>
    <submittedName>
        <fullName evidence="9">Putative gustatory receptor 28a</fullName>
    </submittedName>
</protein>
<feature type="transmembrane region" description="Helical" evidence="8">
    <location>
        <begin position="512"/>
        <end position="531"/>
    </location>
</feature>
<feature type="transmembrane region" description="Helical" evidence="8">
    <location>
        <begin position="817"/>
        <end position="841"/>
    </location>
</feature>
<dbReference type="PANTHER" id="PTHR21143">
    <property type="entry name" value="INVERTEBRATE GUSTATORY RECEPTOR"/>
    <property type="match status" value="1"/>
</dbReference>
<comment type="subcellular location">
    <subcellularLocation>
        <location evidence="1">Cell membrane</location>
        <topology evidence="1">Multi-pass membrane protein</topology>
    </subcellularLocation>
</comment>
<evidence type="ECO:0000313" key="10">
    <source>
        <dbReference type="Proteomes" id="UP000037069"/>
    </source>
</evidence>
<feature type="transmembrane region" description="Helical" evidence="8">
    <location>
        <begin position="1378"/>
        <end position="1397"/>
    </location>
</feature>
<feature type="transmembrane region" description="Helical" evidence="8">
    <location>
        <begin position="221"/>
        <end position="241"/>
    </location>
</feature>
<reference evidence="9 10" key="1">
    <citation type="journal article" date="2015" name="Nat. Commun.">
        <title>Lucilia cuprina genome unlocks parasitic fly biology to underpin future interventions.</title>
        <authorList>
            <person name="Anstead C.A."/>
            <person name="Korhonen P.K."/>
            <person name="Young N.D."/>
            <person name="Hall R.S."/>
            <person name="Jex A.R."/>
            <person name="Murali S.C."/>
            <person name="Hughes D.S."/>
            <person name="Lee S.F."/>
            <person name="Perry T."/>
            <person name="Stroehlein A.J."/>
            <person name="Ansell B.R."/>
            <person name="Breugelmans B."/>
            <person name="Hofmann A."/>
            <person name="Qu J."/>
            <person name="Dugan S."/>
            <person name="Lee S.L."/>
            <person name="Chao H."/>
            <person name="Dinh H."/>
            <person name="Han Y."/>
            <person name="Doddapaneni H.V."/>
            <person name="Worley K.C."/>
            <person name="Muzny D.M."/>
            <person name="Ioannidis P."/>
            <person name="Waterhouse R.M."/>
            <person name="Zdobnov E.M."/>
            <person name="James P.J."/>
            <person name="Bagnall N.H."/>
            <person name="Kotze A.C."/>
            <person name="Gibbs R.A."/>
            <person name="Richards S."/>
            <person name="Batterham P."/>
            <person name="Gasser R.B."/>
        </authorList>
    </citation>
    <scope>NUCLEOTIDE SEQUENCE [LARGE SCALE GENOMIC DNA]</scope>
    <source>
        <strain evidence="9 10">LS</strain>
        <tissue evidence="9">Full body</tissue>
    </source>
</reference>
<keyword evidence="3 8" id="KW-0812">Transmembrane</keyword>
<feature type="transmembrane region" description="Helical" evidence="8">
    <location>
        <begin position="913"/>
        <end position="935"/>
    </location>
</feature>
<dbReference type="OMA" id="FHTMDMQ"/>
<feature type="transmembrane region" description="Helical" evidence="8">
    <location>
        <begin position="152"/>
        <end position="177"/>
    </location>
</feature>
<proteinExistence type="predicted"/>
<feature type="transmembrane region" description="Helical" evidence="8">
    <location>
        <begin position="1456"/>
        <end position="1474"/>
    </location>
</feature>
<feature type="transmembrane region" description="Helical" evidence="8">
    <location>
        <begin position="469"/>
        <end position="492"/>
    </location>
</feature>
<feature type="transmembrane region" description="Helical" evidence="8">
    <location>
        <begin position="346"/>
        <end position="367"/>
    </location>
</feature>
<dbReference type="OrthoDB" id="6366728at2759"/>
<dbReference type="GO" id="GO:0008049">
    <property type="term" value="P:male courtship behavior"/>
    <property type="evidence" value="ECO:0007669"/>
    <property type="project" value="TreeGrafter"/>
</dbReference>
<organism evidence="9 10">
    <name type="scientific">Lucilia cuprina</name>
    <name type="common">Green bottle fly</name>
    <name type="synonym">Australian sheep blowfly</name>
    <dbReference type="NCBI Taxonomy" id="7375"/>
    <lineage>
        <taxon>Eukaryota</taxon>
        <taxon>Metazoa</taxon>
        <taxon>Ecdysozoa</taxon>
        <taxon>Arthropoda</taxon>
        <taxon>Hexapoda</taxon>
        <taxon>Insecta</taxon>
        <taxon>Pterygota</taxon>
        <taxon>Neoptera</taxon>
        <taxon>Endopterygota</taxon>
        <taxon>Diptera</taxon>
        <taxon>Brachycera</taxon>
        <taxon>Muscomorpha</taxon>
        <taxon>Oestroidea</taxon>
        <taxon>Calliphoridae</taxon>
        <taxon>Luciliinae</taxon>
        <taxon>Lucilia</taxon>
    </lineage>
</organism>
<evidence type="ECO:0000256" key="2">
    <source>
        <dbReference type="ARBA" id="ARBA00022475"/>
    </source>
</evidence>
<feature type="transmembrane region" description="Helical" evidence="8">
    <location>
        <begin position="603"/>
        <end position="624"/>
    </location>
</feature>
<dbReference type="GO" id="GO:0007635">
    <property type="term" value="P:chemosensory behavior"/>
    <property type="evidence" value="ECO:0007669"/>
    <property type="project" value="TreeGrafter"/>
</dbReference>
<dbReference type="GO" id="GO:0005886">
    <property type="term" value="C:plasma membrane"/>
    <property type="evidence" value="ECO:0007669"/>
    <property type="project" value="UniProtKB-SubCell"/>
</dbReference>
<feature type="transmembrane region" description="Helical" evidence="8">
    <location>
        <begin position="1093"/>
        <end position="1113"/>
    </location>
</feature>
<evidence type="ECO:0000256" key="7">
    <source>
        <dbReference type="ARBA" id="ARBA00023224"/>
    </source>
</evidence>
<feature type="transmembrane region" description="Helical" evidence="8">
    <location>
        <begin position="253"/>
        <end position="276"/>
    </location>
</feature>
<dbReference type="GO" id="GO:0030425">
    <property type="term" value="C:dendrite"/>
    <property type="evidence" value="ECO:0007669"/>
    <property type="project" value="TreeGrafter"/>
</dbReference>
<dbReference type="InterPro" id="IPR013604">
    <property type="entry name" value="7TM_chemorcpt"/>
</dbReference>
<feature type="transmembrane region" description="Helical" evidence="8">
    <location>
        <begin position="1133"/>
        <end position="1154"/>
    </location>
</feature>
<dbReference type="GO" id="GO:0007165">
    <property type="term" value="P:signal transduction"/>
    <property type="evidence" value="ECO:0007669"/>
    <property type="project" value="UniProtKB-KW"/>
</dbReference>
<feature type="transmembrane region" description="Helical" evidence="8">
    <location>
        <begin position="684"/>
        <end position="708"/>
    </location>
</feature>
<name>A0A0L0CFX6_LUCCU</name>
<feature type="transmembrane region" description="Helical" evidence="8">
    <location>
        <begin position="565"/>
        <end position="583"/>
    </location>
</feature>
<feature type="transmembrane region" description="Helical" evidence="8">
    <location>
        <begin position="728"/>
        <end position="746"/>
    </location>
</feature>
<feature type="transmembrane region" description="Helical" evidence="8">
    <location>
        <begin position="189"/>
        <end position="209"/>
    </location>
</feature>
<comment type="caution">
    <text evidence="9">The sequence shown here is derived from an EMBL/GenBank/DDBJ whole genome shotgun (WGS) entry which is preliminary data.</text>
</comment>
<dbReference type="Proteomes" id="UP000037069">
    <property type="component" value="Unassembled WGS sequence"/>
</dbReference>
<evidence type="ECO:0000256" key="8">
    <source>
        <dbReference type="SAM" id="Phobius"/>
    </source>
</evidence>
<feature type="transmembrane region" description="Helical" evidence="8">
    <location>
        <begin position="60"/>
        <end position="84"/>
    </location>
</feature>
<keyword evidence="10" id="KW-1185">Reference proteome</keyword>
<sequence>MSDIVSVKSNAWYNRLFNKLFTSDNYYKSMQAMFFLTFIYGITPFRVVSNSYGCKSLKTFYFGYLNAILHICVMAFCYAYTMYYNESVAGYFLSNNISKLGNKLYVFSGVIGTTVVFVSAVIRTKILQKCFNILLKVDECFKQINYVLDYTLILRFTLLVLSAVALFVGTLAVICVYCLKSMNVYPSPYLIVIVVAEFLTISVSISLFCSMTRSVQRRVRLLNTPLFFLTFLYGLTPFRVIKNKDGESNVQMSFFGFVNIAVYILLYGCCYIISLLQDETMVGYFFRTKISNVGDTMQICNGLITGAVIYISAVTQRRKLLRVCRILYSLDTNFANIGIKVKYSRIYRYSIVMIIFQTVVIGVYFAGVFRLLKSMKVTPSFSVCVTFFLQHSVLSIAIFVALTFTRMDEENSETPQLDNTVRSRIRRFFSAKRLYECLQPLLFLTYWHGLTPFYIKSNSKGVKYLKHSIWGYINVGVHIVIYSVCYILTLMNDCETVAGYFFRSRITHFGDFLQILSGFIGVTVIYLTAIIPKHYVQRSLEIMQTMDDQLQGVGIKIMYSKVLRFSYIYILCMVSANLGYTIFSFQLLKSANETPSASLHVTFVLQHTVVLFALAMYSCFTKMIEMRYNMMHRFNSFKMKSFCYEFFKPKDSYSAERTLLAITFIMGLTPLRVRGSEGKRQMSISYLGFGITVLQGIFFVYCFIHSFLVDESIVGFFFKTEISKIGDILQKFIGLSGMLILFGVSLRKSRDMIYMYHTIAVIDSRFLNLGVEFNYRYIMKFRHSKLIMVTIVCVGYLASSLWMLFHNQIWPSFQAVVAFFVPHIFLLCVVVLNVSFVMRFWQHFDLLNKVLKNLCHQWDTRSIKTITHKQRSLQCLDSFSMYTIVSKNPAEIIQESMEIHQLICEAASTANKYFTYQLLTIISIAFLIIVFDAYYVLETLLGKSKRESKFKTVEFVTFFSCQMILYLIAIISIVEGSNRAIKKSEKTGGIVHALLNKAKTADVKEKLQQFSMQLMHLKINFTAAGLFNIDRTLYFTLISGEKFKCLFAMGFKIWERFSQADNIFQSLRPLTYISIIGLAPFHLKSQKEVRTSALSFVAGIAHFLFFLLCFFLSRREGGSIIGYFFQTNITKLGDATLSLTGIIAMLTIFGFAIVKRDKLINIIQNNLVVDEIFVRLGMKLNYRKILWYSFVISFGMLLFNVIYLCVSYMLLRSAQITPSFVVFTTFALPHINISIMVFKFLCTTHLAKSRFHMMNEILQDILDSHIEDSNAMELSPLHSIVRINRSVPRRRPANISMTASKRYSVTSIIRQNPEFSLKQVTNIHNLLCDICNTIEEYFTYPLLAIIAISFLFILFDDFYILEVMLNPNCVEVFEADEFFAFFFAQMLWYVIIIFLIVEGSSKTIKESAKCAAIVHKTLNITDDPEIRDRLLRLSLQLQHRRVRFTAAELFNLDRTLIFTITGAATCYLIILVQFRTTHHLDTNQNNTNCVS</sequence>
<evidence type="ECO:0000256" key="1">
    <source>
        <dbReference type="ARBA" id="ARBA00004651"/>
    </source>
</evidence>